<dbReference type="EMBL" id="OU895878">
    <property type="protein sequence ID" value="CAG9803103.1"/>
    <property type="molecule type" value="Genomic_DNA"/>
</dbReference>
<evidence type="ECO:0000256" key="3">
    <source>
        <dbReference type="SAM" id="Phobius"/>
    </source>
</evidence>
<dbReference type="AlphaFoldDB" id="A0A9N9RT07"/>
<keyword evidence="3" id="KW-0812">Transmembrane</keyword>
<evidence type="ECO:0000313" key="6">
    <source>
        <dbReference type="EMBL" id="CAG9803103.1"/>
    </source>
</evidence>
<keyword evidence="1" id="KW-0479">Metal-binding</keyword>
<feature type="compositionally biased region" description="Basic and acidic residues" evidence="2">
    <location>
        <begin position="223"/>
        <end position="242"/>
    </location>
</feature>
<keyword evidence="4" id="KW-0732">Signal</keyword>
<sequence>MRSKNFHFEVIFICLLSFIPWPPRTVKIQCSRDSTRIVRKIIQAKLTPIFQKYNIEIPIECPLHPKRDLFLPQENAKIRHRPTQFTCSLCGKSFYEEKYLDLHFDNRHKGHVNEAEDAICLADYCDILRCDVLVTKDSSIGSIASNSASTDIELYNEATALAAARREVVKSHMSSNSFRLPQNLKEKLNDLLAATGHKIEIPQVKEKIHKRRRNLCTGNVKKSKGDGNDKLTDKTNNTEKDNSNTTCESSSKFGRLSNLQKLKANCKNDEIHKLKTRCEQLIRTCITGALVKLSTEDFKNMENEMNKAVCWYLTCDRYWEDTTSRPFPFALVFILVVVLSLGICLCYYIIWILFDTDESTSYNLLTTHSNYQQPLQSSMHGSNLITSSLSMPHDISSTIYPPSTSIVQSQSSQPIEQITYSDEFSAPLVEHEQYIYVQTYQHQSGDLKKRLSDSFYNRTSRI</sequence>
<name>A0A9N9RT07_9DIPT</name>
<gene>
    <name evidence="6" type="ORF">CHIRRI_LOCUS6004</name>
</gene>
<keyword evidence="1" id="KW-0863">Zinc-finger</keyword>
<dbReference type="PANTHER" id="PTHR21385:SF0">
    <property type="entry name" value="RE51073P"/>
    <property type="match status" value="1"/>
</dbReference>
<dbReference type="PROSITE" id="PS00028">
    <property type="entry name" value="ZINC_FINGER_C2H2_1"/>
    <property type="match status" value="1"/>
</dbReference>
<organism evidence="6 7">
    <name type="scientific">Chironomus riparius</name>
    <dbReference type="NCBI Taxonomy" id="315576"/>
    <lineage>
        <taxon>Eukaryota</taxon>
        <taxon>Metazoa</taxon>
        <taxon>Ecdysozoa</taxon>
        <taxon>Arthropoda</taxon>
        <taxon>Hexapoda</taxon>
        <taxon>Insecta</taxon>
        <taxon>Pterygota</taxon>
        <taxon>Neoptera</taxon>
        <taxon>Endopterygota</taxon>
        <taxon>Diptera</taxon>
        <taxon>Nematocera</taxon>
        <taxon>Chironomoidea</taxon>
        <taxon>Chironomidae</taxon>
        <taxon>Chironominae</taxon>
        <taxon>Chironomus</taxon>
    </lineage>
</organism>
<accession>A0A9N9RT07</accession>
<dbReference type="OrthoDB" id="4507at2759"/>
<proteinExistence type="predicted"/>
<feature type="chain" id="PRO_5040290706" description="C2H2-type domain-containing protein" evidence="4">
    <location>
        <begin position="26"/>
        <end position="462"/>
    </location>
</feature>
<dbReference type="GO" id="GO:0008270">
    <property type="term" value="F:zinc ion binding"/>
    <property type="evidence" value="ECO:0007669"/>
    <property type="project" value="UniProtKB-KW"/>
</dbReference>
<keyword evidence="3" id="KW-1133">Transmembrane helix</keyword>
<dbReference type="PROSITE" id="PS50157">
    <property type="entry name" value="ZINC_FINGER_C2H2_2"/>
    <property type="match status" value="1"/>
</dbReference>
<feature type="transmembrane region" description="Helical" evidence="3">
    <location>
        <begin position="327"/>
        <end position="354"/>
    </location>
</feature>
<protein>
    <recommendedName>
        <fullName evidence="5">C2H2-type domain-containing protein</fullName>
    </recommendedName>
</protein>
<reference evidence="6" key="2">
    <citation type="submission" date="2022-10" db="EMBL/GenBank/DDBJ databases">
        <authorList>
            <consortium name="ENA_rothamsted_submissions"/>
            <consortium name="culmorum"/>
            <person name="King R."/>
        </authorList>
    </citation>
    <scope>NUCLEOTIDE SEQUENCE</scope>
</reference>
<evidence type="ECO:0000313" key="7">
    <source>
        <dbReference type="Proteomes" id="UP001153620"/>
    </source>
</evidence>
<evidence type="ECO:0000256" key="1">
    <source>
        <dbReference type="PROSITE-ProRule" id="PRU00042"/>
    </source>
</evidence>
<evidence type="ECO:0000256" key="2">
    <source>
        <dbReference type="SAM" id="MobiDB-lite"/>
    </source>
</evidence>
<reference evidence="6" key="1">
    <citation type="submission" date="2022-01" db="EMBL/GenBank/DDBJ databases">
        <authorList>
            <person name="King R."/>
        </authorList>
    </citation>
    <scope>NUCLEOTIDE SEQUENCE</scope>
</reference>
<keyword evidence="1" id="KW-0862">Zinc</keyword>
<keyword evidence="7" id="KW-1185">Reference proteome</keyword>
<evidence type="ECO:0000256" key="4">
    <source>
        <dbReference type="SAM" id="SignalP"/>
    </source>
</evidence>
<dbReference type="PANTHER" id="PTHR21385">
    <property type="entry name" value="ZINC FINGER PROTEIN-RELATED"/>
    <property type="match status" value="1"/>
</dbReference>
<dbReference type="Proteomes" id="UP001153620">
    <property type="component" value="Chromosome 2"/>
</dbReference>
<keyword evidence="3" id="KW-0472">Membrane</keyword>
<feature type="domain" description="C2H2-type" evidence="5">
    <location>
        <begin position="85"/>
        <end position="113"/>
    </location>
</feature>
<evidence type="ECO:0000259" key="5">
    <source>
        <dbReference type="PROSITE" id="PS50157"/>
    </source>
</evidence>
<feature type="region of interest" description="Disordered" evidence="2">
    <location>
        <begin position="218"/>
        <end position="246"/>
    </location>
</feature>
<dbReference type="InterPro" id="IPR013087">
    <property type="entry name" value="Znf_C2H2_type"/>
</dbReference>
<feature type="signal peptide" evidence="4">
    <location>
        <begin position="1"/>
        <end position="25"/>
    </location>
</feature>